<dbReference type="InterPro" id="IPR036890">
    <property type="entry name" value="HATPase_C_sf"/>
</dbReference>
<evidence type="ECO:0000313" key="5">
    <source>
        <dbReference type="EMBL" id="PHT66926.1"/>
    </source>
</evidence>
<protein>
    <recommendedName>
        <fullName evidence="2">histidine kinase</fullName>
        <ecNumber evidence="2">2.7.13.3</ecNumber>
    </recommendedName>
</protein>
<organism evidence="5 6">
    <name type="scientific">Capsicum annuum</name>
    <name type="common">Capsicum pepper</name>
    <dbReference type="NCBI Taxonomy" id="4072"/>
    <lineage>
        <taxon>Eukaryota</taxon>
        <taxon>Viridiplantae</taxon>
        <taxon>Streptophyta</taxon>
        <taxon>Embryophyta</taxon>
        <taxon>Tracheophyta</taxon>
        <taxon>Spermatophyta</taxon>
        <taxon>Magnoliopsida</taxon>
        <taxon>eudicotyledons</taxon>
        <taxon>Gunneridae</taxon>
        <taxon>Pentapetalae</taxon>
        <taxon>asterids</taxon>
        <taxon>lamiids</taxon>
        <taxon>Solanales</taxon>
        <taxon>Solanaceae</taxon>
        <taxon>Solanoideae</taxon>
        <taxon>Capsiceae</taxon>
        <taxon>Capsicum</taxon>
    </lineage>
</organism>
<dbReference type="EMBL" id="AYRZ02000012">
    <property type="protein sequence ID" value="PHT66926.1"/>
    <property type="molecule type" value="Genomic_DNA"/>
</dbReference>
<dbReference type="SUPFAM" id="SSF47384">
    <property type="entry name" value="Homodimeric domain of signal transducing histidine kinase"/>
    <property type="match status" value="1"/>
</dbReference>
<dbReference type="PANTHER" id="PTHR43719:SF75">
    <property type="entry name" value="HISTIDINE KINASE CKI1"/>
    <property type="match status" value="1"/>
</dbReference>
<dbReference type="InterPro" id="IPR036097">
    <property type="entry name" value="HisK_dim/P_sf"/>
</dbReference>
<name>A0A2G2YAY8_CAPAN</name>
<keyword evidence="3" id="KW-0597">Phosphoprotein</keyword>
<dbReference type="SUPFAM" id="SSF55874">
    <property type="entry name" value="ATPase domain of HSP90 chaperone/DNA topoisomerase II/histidine kinase"/>
    <property type="match status" value="1"/>
</dbReference>
<dbReference type="PRINTS" id="PR00344">
    <property type="entry name" value="BCTRLSENSOR"/>
</dbReference>
<evidence type="ECO:0000256" key="2">
    <source>
        <dbReference type="ARBA" id="ARBA00012438"/>
    </source>
</evidence>
<dbReference type="InterPro" id="IPR050956">
    <property type="entry name" value="2C_system_His_kinase"/>
</dbReference>
<dbReference type="InterPro" id="IPR003594">
    <property type="entry name" value="HATPase_dom"/>
</dbReference>
<reference evidence="5 6" key="1">
    <citation type="journal article" date="2014" name="Nat. Genet.">
        <title>Genome sequence of the hot pepper provides insights into the evolution of pungency in Capsicum species.</title>
        <authorList>
            <person name="Kim S."/>
            <person name="Park M."/>
            <person name="Yeom S.I."/>
            <person name="Kim Y.M."/>
            <person name="Lee J.M."/>
            <person name="Lee H.A."/>
            <person name="Seo E."/>
            <person name="Choi J."/>
            <person name="Cheong K."/>
            <person name="Kim K.T."/>
            <person name="Jung K."/>
            <person name="Lee G.W."/>
            <person name="Oh S.K."/>
            <person name="Bae C."/>
            <person name="Kim S.B."/>
            <person name="Lee H.Y."/>
            <person name="Kim S.Y."/>
            <person name="Kim M.S."/>
            <person name="Kang B.C."/>
            <person name="Jo Y.D."/>
            <person name="Yang H.B."/>
            <person name="Jeong H.J."/>
            <person name="Kang W.H."/>
            <person name="Kwon J.K."/>
            <person name="Shin C."/>
            <person name="Lim J.Y."/>
            <person name="Park J.H."/>
            <person name="Huh J.H."/>
            <person name="Kim J.S."/>
            <person name="Kim B.D."/>
            <person name="Cohen O."/>
            <person name="Paran I."/>
            <person name="Suh M.C."/>
            <person name="Lee S.B."/>
            <person name="Kim Y.K."/>
            <person name="Shin Y."/>
            <person name="Noh S.J."/>
            <person name="Park J."/>
            <person name="Seo Y.S."/>
            <person name="Kwon S.Y."/>
            <person name="Kim H.A."/>
            <person name="Park J.M."/>
            <person name="Kim H.J."/>
            <person name="Choi S.B."/>
            <person name="Bosland P.W."/>
            <person name="Reeves G."/>
            <person name="Jo S.H."/>
            <person name="Lee B.W."/>
            <person name="Cho H.T."/>
            <person name="Choi H.S."/>
            <person name="Lee M.S."/>
            <person name="Yu Y."/>
            <person name="Do Choi Y."/>
            <person name="Park B.S."/>
            <person name="van Deynze A."/>
            <person name="Ashrafi H."/>
            <person name="Hill T."/>
            <person name="Kim W.T."/>
            <person name="Pai H.S."/>
            <person name="Ahn H.K."/>
            <person name="Yeam I."/>
            <person name="Giovannoni J.J."/>
            <person name="Rose J.K."/>
            <person name="Sorensen I."/>
            <person name="Lee S.J."/>
            <person name="Kim R.W."/>
            <person name="Choi I.Y."/>
            <person name="Choi B.S."/>
            <person name="Lim J.S."/>
            <person name="Lee Y.H."/>
            <person name="Choi D."/>
        </authorList>
    </citation>
    <scope>NUCLEOTIDE SEQUENCE [LARGE SCALE GENOMIC DNA]</scope>
    <source>
        <strain evidence="6">cv. CM334</strain>
    </source>
</reference>
<dbReference type="Gene3D" id="3.30.565.10">
    <property type="entry name" value="Histidine kinase-like ATPase, C-terminal domain"/>
    <property type="match status" value="1"/>
</dbReference>
<dbReference type="PROSITE" id="PS50109">
    <property type="entry name" value="HIS_KIN"/>
    <property type="match status" value="1"/>
</dbReference>
<comment type="caution">
    <text evidence="5">The sequence shown here is derived from an EMBL/GenBank/DDBJ whole genome shotgun (WGS) entry which is preliminary data.</text>
</comment>
<dbReference type="Pfam" id="PF02518">
    <property type="entry name" value="HATPase_c"/>
    <property type="match status" value="1"/>
</dbReference>
<evidence type="ECO:0000259" key="4">
    <source>
        <dbReference type="PROSITE" id="PS50109"/>
    </source>
</evidence>
<accession>A0A2G2YAY8</accession>
<dbReference type="AlphaFoldDB" id="A0A2G2YAY8"/>
<dbReference type="InterPro" id="IPR005467">
    <property type="entry name" value="His_kinase_dom"/>
</dbReference>
<reference evidence="5 6" key="2">
    <citation type="journal article" date="2017" name="Genome Biol.">
        <title>New reference genome sequences of hot pepper reveal the massive evolution of plant disease-resistance genes by retroduplication.</title>
        <authorList>
            <person name="Kim S."/>
            <person name="Park J."/>
            <person name="Yeom S.I."/>
            <person name="Kim Y.M."/>
            <person name="Seo E."/>
            <person name="Kim K.T."/>
            <person name="Kim M.S."/>
            <person name="Lee J.M."/>
            <person name="Cheong K."/>
            <person name="Shin H.S."/>
            <person name="Kim S.B."/>
            <person name="Han K."/>
            <person name="Lee J."/>
            <person name="Park M."/>
            <person name="Lee H.A."/>
            <person name="Lee H.Y."/>
            <person name="Lee Y."/>
            <person name="Oh S."/>
            <person name="Lee J.H."/>
            <person name="Choi E."/>
            <person name="Choi E."/>
            <person name="Lee S.E."/>
            <person name="Jeon J."/>
            <person name="Kim H."/>
            <person name="Choi G."/>
            <person name="Song H."/>
            <person name="Lee J."/>
            <person name="Lee S.C."/>
            <person name="Kwon J.K."/>
            <person name="Lee H.Y."/>
            <person name="Koo N."/>
            <person name="Hong Y."/>
            <person name="Kim R.W."/>
            <person name="Kang W.H."/>
            <person name="Huh J.H."/>
            <person name="Kang B.C."/>
            <person name="Yang T.J."/>
            <person name="Lee Y.H."/>
            <person name="Bennetzen J.L."/>
            <person name="Choi D."/>
        </authorList>
    </citation>
    <scope>NUCLEOTIDE SEQUENCE [LARGE SCALE GENOMIC DNA]</scope>
    <source>
        <strain evidence="6">cv. CM334</strain>
    </source>
</reference>
<evidence type="ECO:0000256" key="3">
    <source>
        <dbReference type="ARBA" id="ARBA00022553"/>
    </source>
</evidence>
<gene>
    <name evidence="5" type="ORF">T459_31351</name>
</gene>
<feature type="domain" description="Histidine kinase" evidence="4">
    <location>
        <begin position="80"/>
        <end position="351"/>
    </location>
</feature>
<dbReference type="OMA" id="VEYPSGI"/>
<dbReference type="Gene3D" id="1.10.287.130">
    <property type="match status" value="1"/>
</dbReference>
<evidence type="ECO:0000256" key="1">
    <source>
        <dbReference type="ARBA" id="ARBA00000085"/>
    </source>
</evidence>
<keyword evidence="6" id="KW-1185">Reference proteome</keyword>
<dbReference type="Gramene" id="PHT66926">
    <property type="protein sequence ID" value="PHT66926"/>
    <property type="gene ID" value="T459_31351"/>
</dbReference>
<evidence type="ECO:0000313" key="6">
    <source>
        <dbReference type="Proteomes" id="UP000222542"/>
    </source>
</evidence>
<dbReference type="Proteomes" id="UP000222542">
    <property type="component" value="Unassembled WGS sequence"/>
</dbReference>
<comment type="catalytic activity">
    <reaction evidence="1">
        <text>ATP + protein L-histidine = ADP + protein N-phospho-L-histidine.</text>
        <dbReference type="EC" id="2.7.13.3"/>
    </reaction>
</comment>
<dbReference type="STRING" id="4072.A0A2G2YAY8"/>
<dbReference type="EC" id="2.7.13.3" evidence="2"/>
<dbReference type="GO" id="GO:0000155">
    <property type="term" value="F:phosphorelay sensor kinase activity"/>
    <property type="evidence" value="ECO:0007669"/>
    <property type="project" value="InterPro"/>
</dbReference>
<dbReference type="SMART" id="SM00387">
    <property type="entry name" value="HATPase_c"/>
    <property type="match status" value="1"/>
</dbReference>
<dbReference type="InterPro" id="IPR004358">
    <property type="entry name" value="Sig_transdc_His_kin-like_C"/>
</dbReference>
<sequence length="599" mass="66921">MQGKAAYTSRHGFKLWKQPLVEMEGKAEHTSRVQALETASCRNARSRRREMLLYDELTKQIEATQEAIRKSMNKSTAFVQANHDLSVSLASINGLIELCRGTPHASPESELVNYLNMMESCTNDLLGFLSSVLDQSKIERGKKYLREEEFDMEDLLEHVVNMNYPNGAKKNVDVVLDPCNGSITKFSRVKGDRAELRRILSNLLHNAVKFTSEGHIIVRAWARKTSFDQSRSISPKTSTGWLSCLHARKDESTSEVQDTSEVLVLNSVQKDPNCMELVFEVEDTGKGIPKEKQTSVFENFVQVDDESNTGIGLGLGIAQSLVGLMGGKLGIVGKNIGEEGTCFRFNVFLIACDQPQAQESQATTVNYAREDDLESLTGGGSVASSSRFKPETSNAILFIKEEERSRVLRRFMMNVLGLRVHVVNQHEQFSQTLKMMKENIINVASRSNSFSSSSIRSQEISLHALYVTNVNDCIDISSSQRRGRGLSSRISLIRFVLIVIDTSAGPIREMTQAMAEFRKDLPKDVSLRVVWLENPGVDKDKLPSTDIVIAKPLHGSNLYRALRDVPEFRDKILPTITQEMKEETIQHVSIDVPGPSSSK</sequence>
<proteinExistence type="predicted"/>
<dbReference type="PANTHER" id="PTHR43719">
    <property type="entry name" value="TWO-COMPONENT HISTIDINE KINASE"/>
    <property type="match status" value="1"/>
</dbReference>